<accession>A0A485LZQ9</accession>
<dbReference type="EMBL" id="CAADRN010000185">
    <property type="protein sequence ID" value="VFU14759.1"/>
    <property type="molecule type" value="Genomic_DNA"/>
</dbReference>
<name>A0A485LZQ9_9ZZZZ</name>
<reference evidence="1" key="1">
    <citation type="submission" date="2019-03" db="EMBL/GenBank/DDBJ databases">
        <authorList>
            <person name="Hao L."/>
        </authorList>
    </citation>
    <scope>NUCLEOTIDE SEQUENCE</scope>
</reference>
<gene>
    <name evidence="1" type="ORF">SCFA_2650002</name>
</gene>
<sequence>MKTRCSGKLLRNPFCNKALMQCKCQLTLKLYELSFFLGVSFEGGKREEVMVLVKKVEVGYIFTLSCIQRPAGPPAGKNIAYAAGGLYYKPH</sequence>
<dbReference type="AlphaFoldDB" id="A0A485LZQ9"/>
<evidence type="ECO:0000313" key="1">
    <source>
        <dbReference type="EMBL" id="VFU14759.1"/>
    </source>
</evidence>
<organism evidence="1">
    <name type="scientific">anaerobic digester metagenome</name>
    <dbReference type="NCBI Taxonomy" id="1263854"/>
    <lineage>
        <taxon>unclassified sequences</taxon>
        <taxon>metagenomes</taxon>
        <taxon>ecological metagenomes</taxon>
    </lineage>
</organism>
<protein>
    <submittedName>
        <fullName evidence="1">Uncharacterized protein</fullName>
    </submittedName>
</protein>
<proteinExistence type="predicted"/>